<dbReference type="AlphaFoldDB" id="A0AAV3U3Q5"/>
<gene>
    <name evidence="3" type="ORF">GCM10025791_26300</name>
</gene>
<name>A0AAV3U3Q5_9ALTE</name>
<dbReference type="RefSeq" id="WP_345422856.1">
    <property type="nucleotide sequence ID" value="NZ_AP031496.1"/>
</dbReference>
<keyword evidence="2" id="KW-0560">Oxidoreductase</keyword>
<comment type="caution">
    <text evidence="3">The sequence shown here is derived from an EMBL/GenBank/DDBJ whole genome shotgun (WGS) entry which is preliminary data.</text>
</comment>
<reference evidence="4" key="1">
    <citation type="journal article" date="2019" name="Int. J. Syst. Evol. Microbiol.">
        <title>The Global Catalogue of Microorganisms (GCM) 10K type strain sequencing project: providing services to taxonomists for standard genome sequencing and annotation.</title>
        <authorList>
            <consortium name="The Broad Institute Genomics Platform"/>
            <consortium name="The Broad Institute Genome Sequencing Center for Infectious Disease"/>
            <person name="Wu L."/>
            <person name="Ma J."/>
        </authorList>
    </citation>
    <scope>NUCLEOTIDE SEQUENCE [LARGE SCALE GENOMIC DNA]</scope>
    <source>
        <strain evidence="4">JCM 19134</strain>
    </source>
</reference>
<dbReference type="SUPFAM" id="SSF51735">
    <property type="entry name" value="NAD(P)-binding Rossmann-fold domains"/>
    <property type="match status" value="1"/>
</dbReference>
<dbReference type="CDD" id="cd05233">
    <property type="entry name" value="SDR_c"/>
    <property type="match status" value="1"/>
</dbReference>
<evidence type="ECO:0000313" key="3">
    <source>
        <dbReference type="EMBL" id="GAA4945821.1"/>
    </source>
</evidence>
<evidence type="ECO:0000256" key="1">
    <source>
        <dbReference type="ARBA" id="ARBA00006484"/>
    </source>
</evidence>
<dbReference type="PRINTS" id="PR00080">
    <property type="entry name" value="SDRFAMILY"/>
</dbReference>
<evidence type="ECO:0000256" key="2">
    <source>
        <dbReference type="ARBA" id="ARBA00023002"/>
    </source>
</evidence>
<dbReference type="GO" id="GO:0016616">
    <property type="term" value="F:oxidoreductase activity, acting on the CH-OH group of donors, NAD or NADP as acceptor"/>
    <property type="evidence" value="ECO:0007669"/>
    <property type="project" value="TreeGrafter"/>
</dbReference>
<dbReference type="PRINTS" id="PR00081">
    <property type="entry name" value="GDHRDH"/>
</dbReference>
<sequence length="276" mass="28770">MAEPLYRILNVTFNADPVIYSITVDSLIDLSNKICVVTGGSKGIGLAIASLLAQASAHVIIADVDSTGAQQAAADLNAKGALVNALEMDVSNEDSILRFSQNLLEQFGSPWALINNAGLQDRQHFLDTSAQEWDRLHGVNARGPFLLTREFARMMITNAQGGRVVNLASMVLQGGIVQGLVAYGASKGALLGLSQTTAYELAEHGITVNTVLPGGVATPGANAAKGPPACGPGSRNVPLGRCEPKDIASAVLYFVSPMARRVTNQVLAVDGGFSVS</sequence>
<evidence type="ECO:0000313" key="4">
    <source>
        <dbReference type="Proteomes" id="UP001409585"/>
    </source>
</evidence>
<dbReference type="FunFam" id="3.40.50.720:FF:000084">
    <property type="entry name" value="Short-chain dehydrogenase reductase"/>
    <property type="match status" value="1"/>
</dbReference>
<dbReference type="PANTHER" id="PTHR42760:SF133">
    <property type="entry name" value="3-OXOACYL-[ACYL-CARRIER-PROTEIN] REDUCTASE"/>
    <property type="match status" value="1"/>
</dbReference>
<dbReference type="Gene3D" id="3.40.50.720">
    <property type="entry name" value="NAD(P)-binding Rossmann-like Domain"/>
    <property type="match status" value="1"/>
</dbReference>
<dbReference type="Pfam" id="PF13561">
    <property type="entry name" value="adh_short_C2"/>
    <property type="match status" value="1"/>
</dbReference>
<dbReference type="PANTHER" id="PTHR42760">
    <property type="entry name" value="SHORT-CHAIN DEHYDROGENASES/REDUCTASES FAMILY MEMBER"/>
    <property type="match status" value="1"/>
</dbReference>
<protein>
    <submittedName>
        <fullName evidence="3">3-oxoacyl-ACP reductase FabG</fullName>
    </submittedName>
</protein>
<proteinExistence type="inferred from homology"/>
<keyword evidence="4" id="KW-1185">Reference proteome</keyword>
<accession>A0AAV3U3Q5</accession>
<organism evidence="3 4">
    <name type="scientific">Halioxenophilus aromaticivorans</name>
    <dbReference type="NCBI Taxonomy" id="1306992"/>
    <lineage>
        <taxon>Bacteria</taxon>
        <taxon>Pseudomonadati</taxon>
        <taxon>Pseudomonadota</taxon>
        <taxon>Gammaproteobacteria</taxon>
        <taxon>Alteromonadales</taxon>
        <taxon>Alteromonadaceae</taxon>
        <taxon>Halioxenophilus</taxon>
    </lineage>
</organism>
<dbReference type="InterPro" id="IPR002347">
    <property type="entry name" value="SDR_fam"/>
</dbReference>
<dbReference type="Proteomes" id="UP001409585">
    <property type="component" value="Unassembled WGS sequence"/>
</dbReference>
<dbReference type="EMBL" id="BAABLX010000024">
    <property type="protein sequence ID" value="GAA4945821.1"/>
    <property type="molecule type" value="Genomic_DNA"/>
</dbReference>
<comment type="similarity">
    <text evidence="1">Belongs to the short-chain dehydrogenases/reductases (SDR) family.</text>
</comment>
<dbReference type="InterPro" id="IPR036291">
    <property type="entry name" value="NAD(P)-bd_dom_sf"/>
</dbReference>